<reference evidence="2" key="1">
    <citation type="submission" date="2024-03" db="EMBL/GenBank/DDBJ databases">
        <title>WGS assembly of Saponaria officinalis var. Norfolk2.</title>
        <authorList>
            <person name="Jenkins J."/>
            <person name="Shu S."/>
            <person name="Grimwood J."/>
            <person name="Barry K."/>
            <person name="Goodstein D."/>
            <person name="Schmutz J."/>
            <person name="Leebens-Mack J."/>
            <person name="Osbourn A."/>
        </authorList>
    </citation>
    <scope>NUCLEOTIDE SEQUENCE [LARGE SCALE GENOMIC DNA]</scope>
    <source>
        <strain evidence="2">JIC</strain>
    </source>
</reference>
<dbReference type="AlphaFoldDB" id="A0AAW1JTJ4"/>
<feature type="compositionally biased region" description="Basic and acidic residues" evidence="1">
    <location>
        <begin position="36"/>
        <end position="53"/>
    </location>
</feature>
<organism evidence="2 3">
    <name type="scientific">Saponaria officinalis</name>
    <name type="common">Common soapwort</name>
    <name type="synonym">Lychnis saponaria</name>
    <dbReference type="NCBI Taxonomy" id="3572"/>
    <lineage>
        <taxon>Eukaryota</taxon>
        <taxon>Viridiplantae</taxon>
        <taxon>Streptophyta</taxon>
        <taxon>Embryophyta</taxon>
        <taxon>Tracheophyta</taxon>
        <taxon>Spermatophyta</taxon>
        <taxon>Magnoliopsida</taxon>
        <taxon>eudicotyledons</taxon>
        <taxon>Gunneridae</taxon>
        <taxon>Pentapetalae</taxon>
        <taxon>Caryophyllales</taxon>
        <taxon>Caryophyllaceae</taxon>
        <taxon>Caryophylleae</taxon>
        <taxon>Saponaria</taxon>
    </lineage>
</organism>
<gene>
    <name evidence="2" type="ORF">RND81_07G184200</name>
</gene>
<feature type="region of interest" description="Disordered" evidence="1">
    <location>
        <begin position="1"/>
        <end position="132"/>
    </location>
</feature>
<evidence type="ECO:0000256" key="1">
    <source>
        <dbReference type="SAM" id="MobiDB-lite"/>
    </source>
</evidence>
<proteinExistence type="predicted"/>
<comment type="caution">
    <text evidence="2">The sequence shown here is derived from an EMBL/GenBank/DDBJ whole genome shotgun (WGS) entry which is preliminary data.</text>
</comment>
<evidence type="ECO:0000313" key="3">
    <source>
        <dbReference type="Proteomes" id="UP001443914"/>
    </source>
</evidence>
<evidence type="ECO:0000313" key="2">
    <source>
        <dbReference type="EMBL" id="KAK9707256.1"/>
    </source>
</evidence>
<feature type="compositionally biased region" description="Acidic residues" evidence="1">
    <location>
        <begin position="67"/>
        <end position="79"/>
    </location>
</feature>
<accession>A0AAW1JTJ4</accession>
<protein>
    <submittedName>
        <fullName evidence="2">Uncharacterized protein</fullName>
    </submittedName>
</protein>
<name>A0AAW1JTJ4_SAPOF</name>
<dbReference type="Proteomes" id="UP001443914">
    <property type="component" value="Unassembled WGS sequence"/>
</dbReference>
<feature type="compositionally biased region" description="Basic and acidic residues" evidence="1">
    <location>
        <begin position="1"/>
        <end position="10"/>
    </location>
</feature>
<dbReference type="EMBL" id="JBDFQZ010000007">
    <property type="protein sequence ID" value="KAK9707256.1"/>
    <property type="molecule type" value="Genomic_DNA"/>
</dbReference>
<sequence length="132" mass="15373">MSSDESDPKTDSSSQVKSDDTSGNDARTNWDDLGEDFFRQNRRERLALEKYERNQPGYWPWDRPWENDEEEEEEEEEGEAESKEEPDKLKKRKKEDDDGDDDGKKRKNKPDDVKGKANVGSSSAKTVKKRKT</sequence>
<feature type="compositionally biased region" description="Polar residues" evidence="1">
    <location>
        <begin position="11"/>
        <end position="27"/>
    </location>
</feature>
<keyword evidence="3" id="KW-1185">Reference proteome</keyword>